<dbReference type="InterPro" id="IPR010065">
    <property type="entry name" value="AA_ABC_transptr_permease_3TM"/>
</dbReference>
<dbReference type="InterPro" id="IPR035906">
    <property type="entry name" value="MetI-like_sf"/>
</dbReference>
<comment type="similarity">
    <text evidence="8">Belongs to the binding-protein-dependent transport system permease family.</text>
</comment>
<reference evidence="10 11" key="1">
    <citation type="submission" date="2017-02" db="EMBL/GenBank/DDBJ databases">
        <authorList>
            <person name="Peterson S.W."/>
        </authorList>
    </citation>
    <scope>NUCLEOTIDE SEQUENCE [LARGE SCALE GENOMIC DNA]</scope>
    <source>
        <strain evidence="10 11">B Ar 00.02</strain>
    </source>
</reference>
<dbReference type="NCBIfam" id="TIGR01726">
    <property type="entry name" value="HEQRo_perm_3TM"/>
    <property type="match status" value="1"/>
</dbReference>
<gene>
    <name evidence="10" type="ORF">FM101_10265</name>
</gene>
<evidence type="ECO:0000256" key="6">
    <source>
        <dbReference type="ARBA" id="ARBA00022989"/>
    </source>
</evidence>
<dbReference type="Pfam" id="PF00528">
    <property type="entry name" value="BPD_transp_1"/>
    <property type="match status" value="1"/>
</dbReference>
<evidence type="ECO:0000256" key="4">
    <source>
        <dbReference type="ARBA" id="ARBA00022692"/>
    </source>
</evidence>
<keyword evidence="7 8" id="KW-0472">Membrane</keyword>
<name>A0A1R4GGD4_9MICC</name>
<evidence type="ECO:0000313" key="10">
    <source>
        <dbReference type="EMBL" id="SJM67160.1"/>
    </source>
</evidence>
<evidence type="ECO:0000256" key="7">
    <source>
        <dbReference type="ARBA" id="ARBA00023136"/>
    </source>
</evidence>
<feature type="domain" description="ABC transmembrane type-1" evidence="9">
    <location>
        <begin position="19"/>
        <end position="207"/>
    </location>
</feature>
<keyword evidence="2 8" id="KW-0813">Transport</keyword>
<feature type="transmembrane region" description="Helical" evidence="8">
    <location>
        <begin position="188"/>
        <end position="210"/>
    </location>
</feature>
<accession>A0A1R4GGD4</accession>
<dbReference type="InterPro" id="IPR000515">
    <property type="entry name" value="MetI-like"/>
</dbReference>
<keyword evidence="3" id="KW-1003">Cell membrane</keyword>
<dbReference type="RefSeq" id="WP_245806679.1">
    <property type="nucleotide sequence ID" value="NZ_FUHW01000037.1"/>
</dbReference>
<feature type="transmembrane region" description="Helical" evidence="8">
    <location>
        <begin position="141"/>
        <end position="168"/>
    </location>
</feature>
<keyword evidence="11" id="KW-1185">Reference proteome</keyword>
<dbReference type="SUPFAM" id="SSF161098">
    <property type="entry name" value="MetI-like"/>
    <property type="match status" value="1"/>
</dbReference>
<dbReference type="CDD" id="cd06261">
    <property type="entry name" value="TM_PBP2"/>
    <property type="match status" value="1"/>
</dbReference>
<feature type="transmembrane region" description="Helical" evidence="8">
    <location>
        <begin position="25"/>
        <end position="45"/>
    </location>
</feature>
<proteinExistence type="inferred from homology"/>
<evidence type="ECO:0000259" key="9">
    <source>
        <dbReference type="PROSITE" id="PS50928"/>
    </source>
</evidence>
<organism evidence="10 11">
    <name type="scientific">Arthrobacter rhombi</name>
    <dbReference type="NCBI Taxonomy" id="71253"/>
    <lineage>
        <taxon>Bacteria</taxon>
        <taxon>Bacillati</taxon>
        <taxon>Actinomycetota</taxon>
        <taxon>Actinomycetes</taxon>
        <taxon>Micrococcales</taxon>
        <taxon>Micrococcaceae</taxon>
        <taxon>Arthrobacter</taxon>
    </lineage>
</organism>
<evidence type="ECO:0000256" key="8">
    <source>
        <dbReference type="RuleBase" id="RU363032"/>
    </source>
</evidence>
<evidence type="ECO:0000313" key="11">
    <source>
        <dbReference type="Proteomes" id="UP000195913"/>
    </source>
</evidence>
<protein>
    <submittedName>
        <fullName evidence="10">ABC amino acid transporter, permease component</fullName>
    </submittedName>
</protein>
<evidence type="ECO:0000256" key="1">
    <source>
        <dbReference type="ARBA" id="ARBA00004651"/>
    </source>
</evidence>
<dbReference type="GO" id="GO:0043190">
    <property type="term" value="C:ATP-binding cassette (ABC) transporter complex"/>
    <property type="evidence" value="ECO:0007669"/>
    <property type="project" value="InterPro"/>
</dbReference>
<dbReference type="AlphaFoldDB" id="A0A1R4GGD4"/>
<keyword evidence="4 8" id="KW-0812">Transmembrane</keyword>
<dbReference type="Proteomes" id="UP000195913">
    <property type="component" value="Unassembled WGS sequence"/>
</dbReference>
<dbReference type="GO" id="GO:0022857">
    <property type="term" value="F:transmembrane transporter activity"/>
    <property type="evidence" value="ECO:0007669"/>
    <property type="project" value="InterPro"/>
</dbReference>
<dbReference type="Gene3D" id="1.10.3720.10">
    <property type="entry name" value="MetI-like"/>
    <property type="match status" value="1"/>
</dbReference>
<dbReference type="PANTHER" id="PTHR30614:SF0">
    <property type="entry name" value="L-CYSTINE TRANSPORT SYSTEM PERMEASE PROTEIN TCYL"/>
    <property type="match status" value="1"/>
</dbReference>
<dbReference type="InterPro" id="IPR043429">
    <property type="entry name" value="ArtM/GltK/GlnP/TcyL/YhdX-like"/>
</dbReference>
<evidence type="ECO:0000256" key="3">
    <source>
        <dbReference type="ARBA" id="ARBA00022475"/>
    </source>
</evidence>
<comment type="subcellular location">
    <subcellularLocation>
        <location evidence="1 8">Cell membrane</location>
        <topology evidence="1 8">Multi-pass membrane protein</topology>
    </subcellularLocation>
</comment>
<dbReference type="GO" id="GO:0006865">
    <property type="term" value="P:amino acid transport"/>
    <property type="evidence" value="ECO:0007669"/>
    <property type="project" value="UniProtKB-KW"/>
</dbReference>
<dbReference type="PROSITE" id="PS50928">
    <property type="entry name" value="ABC_TM1"/>
    <property type="match status" value="1"/>
</dbReference>
<dbReference type="EMBL" id="FUHW01000037">
    <property type="protein sequence ID" value="SJM67160.1"/>
    <property type="molecule type" value="Genomic_DNA"/>
</dbReference>
<keyword evidence="5" id="KW-0029">Amino-acid transport</keyword>
<evidence type="ECO:0000256" key="2">
    <source>
        <dbReference type="ARBA" id="ARBA00022448"/>
    </source>
</evidence>
<sequence>MDDKFAAIGEAMPRLLDGFRLTVELTILGAIAALILAVILGLAAASPSKAFRIPARIIIEFFRGTSLVVQVFWLVYVLPLLGVPIEPMVAAVLALGLNYGAYSAEVVRGSIQSVPAGQWEATTALSLGPIQRMRRIIFPQAWALMIPSLSSLLIHLMKGTAIVGFILLDDFTYQLELLKRPAGTLFTYGVVGILGYFAFALVLTFIMNALERQAKHKLGQGTSLWRMLSPAPPPSTRAGGAS</sequence>
<evidence type="ECO:0000256" key="5">
    <source>
        <dbReference type="ARBA" id="ARBA00022970"/>
    </source>
</evidence>
<dbReference type="PANTHER" id="PTHR30614">
    <property type="entry name" value="MEMBRANE COMPONENT OF AMINO ACID ABC TRANSPORTER"/>
    <property type="match status" value="1"/>
</dbReference>
<keyword evidence="6 8" id="KW-1133">Transmembrane helix</keyword>